<dbReference type="SMART" id="SM00164">
    <property type="entry name" value="TBC"/>
    <property type="match status" value="1"/>
</dbReference>
<dbReference type="InterPro" id="IPR035969">
    <property type="entry name" value="Rab-GAP_TBC_sf"/>
</dbReference>
<evidence type="ECO:0000256" key="1">
    <source>
        <dbReference type="ARBA" id="ARBA00004601"/>
    </source>
</evidence>
<accession>A0AAV9IGE2</accession>
<organism evidence="7 8">
    <name type="scientific">Galdieria yellowstonensis</name>
    <dbReference type="NCBI Taxonomy" id="3028027"/>
    <lineage>
        <taxon>Eukaryota</taxon>
        <taxon>Rhodophyta</taxon>
        <taxon>Bangiophyceae</taxon>
        <taxon>Galdieriales</taxon>
        <taxon>Galdieriaceae</taxon>
        <taxon>Galdieria</taxon>
    </lineage>
</organism>
<dbReference type="SUPFAM" id="SSF52821">
    <property type="entry name" value="Rhodanese/Cell cycle control phosphatase"/>
    <property type="match status" value="1"/>
</dbReference>
<proteinExistence type="predicted"/>
<dbReference type="SUPFAM" id="SSF47923">
    <property type="entry name" value="Ypt/Rab-GAP domain of gyp1p"/>
    <property type="match status" value="2"/>
</dbReference>
<keyword evidence="3" id="KW-0217">Developmental protein</keyword>
<dbReference type="InterPro" id="IPR001763">
    <property type="entry name" value="Rhodanese-like_dom"/>
</dbReference>
<dbReference type="PROSITE" id="PS50206">
    <property type="entry name" value="RHODANESE_3"/>
    <property type="match status" value="1"/>
</dbReference>
<keyword evidence="8" id="KW-1185">Reference proteome</keyword>
<dbReference type="PANTHER" id="PTHR13297">
    <property type="entry name" value="TBC1 DOMAIN FAMILY MEMBER 23-RELATED"/>
    <property type="match status" value="1"/>
</dbReference>
<dbReference type="GO" id="GO:0005829">
    <property type="term" value="C:cytosol"/>
    <property type="evidence" value="ECO:0007669"/>
    <property type="project" value="GOC"/>
</dbReference>
<dbReference type="PROSITE" id="PS50086">
    <property type="entry name" value="TBC_RABGAP"/>
    <property type="match status" value="1"/>
</dbReference>
<gene>
    <name evidence="7" type="ORF">GAYE_SCF25G4441</name>
</gene>
<dbReference type="Gene3D" id="1.10.8.270">
    <property type="entry name" value="putative rabgap domain of human tbc1 domain family member 14 like domains"/>
    <property type="match status" value="1"/>
</dbReference>
<dbReference type="GO" id="GO:0099041">
    <property type="term" value="P:vesicle tethering to Golgi"/>
    <property type="evidence" value="ECO:0007669"/>
    <property type="project" value="TreeGrafter"/>
</dbReference>
<dbReference type="Gene3D" id="3.40.250.10">
    <property type="entry name" value="Rhodanese-like domain"/>
    <property type="match status" value="1"/>
</dbReference>
<evidence type="ECO:0000313" key="8">
    <source>
        <dbReference type="Proteomes" id="UP001300502"/>
    </source>
</evidence>
<dbReference type="InterPro" id="IPR039755">
    <property type="entry name" value="TBC1D23"/>
</dbReference>
<protein>
    <recommendedName>
        <fullName evidence="2">TBC1 domain family member 23</fullName>
    </recommendedName>
</protein>
<dbReference type="InterPro" id="IPR000195">
    <property type="entry name" value="Rab-GAP-TBC_dom"/>
</dbReference>
<evidence type="ECO:0000256" key="3">
    <source>
        <dbReference type="ARBA" id="ARBA00022473"/>
    </source>
</evidence>
<dbReference type="Proteomes" id="UP001300502">
    <property type="component" value="Unassembled WGS sequence"/>
</dbReference>
<comment type="subcellular location">
    <subcellularLocation>
        <location evidence="1">Golgi apparatus</location>
        <location evidence="1">trans-Golgi network</location>
    </subcellularLocation>
</comment>
<comment type="caution">
    <text evidence="7">The sequence shown here is derived from an EMBL/GenBank/DDBJ whole genome shotgun (WGS) entry which is preliminary data.</text>
</comment>
<dbReference type="GO" id="GO:0005802">
    <property type="term" value="C:trans-Golgi network"/>
    <property type="evidence" value="ECO:0007669"/>
    <property type="project" value="TreeGrafter"/>
</dbReference>
<dbReference type="Pfam" id="PF00566">
    <property type="entry name" value="RabGAP-TBC"/>
    <property type="match status" value="1"/>
</dbReference>
<dbReference type="PANTHER" id="PTHR13297:SF5">
    <property type="entry name" value="TBC1 DOMAIN FAMILY MEMBER 23"/>
    <property type="match status" value="1"/>
</dbReference>
<feature type="domain" description="Rhodanese" evidence="6">
    <location>
        <begin position="356"/>
        <end position="472"/>
    </location>
</feature>
<reference evidence="7 8" key="1">
    <citation type="submission" date="2022-07" db="EMBL/GenBank/DDBJ databases">
        <title>Genome-wide signatures of adaptation to extreme environments.</title>
        <authorList>
            <person name="Cho C.H."/>
            <person name="Yoon H.S."/>
        </authorList>
    </citation>
    <scope>NUCLEOTIDE SEQUENCE [LARGE SCALE GENOMIC DNA]</scope>
    <source>
        <strain evidence="7 8">108.79 E11</strain>
    </source>
</reference>
<evidence type="ECO:0000256" key="2">
    <source>
        <dbReference type="ARBA" id="ARBA00014207"/>
    </source>
</evidence>
<dbReference type="GO" id="GO:0042147">
    <property type="term" value="P:retrograde transport, endosome to Golgi"/>
    <property type="evidence" value="ECO:0007669"/>
    <property type="project" value="InterPro"/>
</dbReference>
<keyword evidence="4" id="KW-0333">Golgi apparatus</keyword>
<evidence type="ECO:0000259" key="6">
    <source>
        <dbReference type="PROSITE" id="PS50206"/>
    </source>
</evidence>
<evidence type="ECO:0000256" key="4">
    <source>
        <dbReference type="ARBA" id="ARBA00023034"/>
    </source>
</evidence>
<feature type="domain" description="Rab-GAP TBC" evidence="5">
    <location>
        <begin position="21"/>
        <end position="239"/>
    </location>
</feature>
<dbReference type="Gene3D" id="1.10.472.80">
    <property type="entry name" value="Ypt/Rab-GAP domain of gyp1p, domain 3"/>
    <property type="match status" value="1"/>
</dbReference>
<evidence type="ECO:0000259" key="5">
    <source>
        <dbReference type="PROSITE" id="PS50086"/>
    </source>
</evidence>
<dbReference type="EMBL" id="JANCYU010000041">
    <property type="protein sequence ID" value="KAK4526525.1"/>
    <property type="molecule type" value="Genomic_DNA"/>
</dbReference>
<sequence>MRSKQDKAESYWYKCLFSEFQLASNIRPRVWNFFLLGKDETPTLFSPVRQLETALNSLSIPVKEQIWLDVSRLRPNLSMFQRNQVRVVAYCMLCLFCYQREISYFQGLHEILAPFLFLFQAASEDEDTSTIHLKGWNEVPPLAIFSPLWKSYPLFCAFLERFAPFLLDPSEQVLVLLLRRAFCYFQTLLVYHSPRVFWTLTEAQVTPDMYCVSWFVTLFAGNLNMEDVLVLYDCFIVSGNEMSIFYFALELMSRHESILFQVNQAMLPETCMHITVHGNYQVCETWLAARTKQSITPQGFHRRFYRAMYETKEYSIESTSDQPIDSLMHLSVEEWIEECNRTPQSADSSSSTLLPFFLWDCRSKEEYDAGHLAIAARVPWETFQTNPCPHDSMYCPYCHPYPSNQVLNQAIALFEPLRNIVRICLIGSGDEILDQMDVYPLALALTRSHFRYVCILSGGIHSILEYKKPQGTIPHGLDWVDLDRAKQKWIEEERRKARMTESSSSSSEARPSFFGWNSQPILDLRLSLNRIFKKG</sequence>
<dbReference type="AlphaFoldDB" id="A0AAV9IGE2"/>
<evidence type="ECO:0000313" key="7">
    <source>
        <dbReference type="EMBL" id="KAK4526525.1"/>
    </source>
</evidence>
<dbReference type="InterPro" id="IPR036873">
    <property type="entry name" value="Rhodanese-like_dom_sf"/>
</dbReference>
<name>A0AAV9IGE2_9RHOD</name>